<protein>
    <submittedName>
        <fullName evidence="2">Uncharacterized protein</fullName>
    </submittedName>
</protein>
<organism evidence="2 3">
    <name type="scientific">Endocarpon pusillum</name>
    <dbReference type="NCBI Taxonomy" id="364733"/>
    <lineage>
        <taxon>Eukaryota</taxon>
        <taxon>Fungi</taxon>
        <taxon>Dikarya</taxon>
        <taxon>Ascomycota</taxon>
        <taxon>Pezizomycotina</taxon>
        <taxon>Eurotiomycetes</taxon>
        <taxon>Chaetothyriomycetidae</taxon>
        <taxon>Verrucariales</taxon>
        <taxon>Verrucariaceae</taxon>
        <taxon>Endocarpon</taxon>
    </lineage>
</organism>
<dbReference type="EMBL" id="JAACFV010000187">
    <property type="protein sequence ID" value="KAF7503272.1"/>
    <property type="molecule type" value="Genomic_DNA"/>
</dbReference>
<feature type="compositionally biased region" description="Basic and acidic residues" evidence="1">
    <location>
        <begin position="177"/>
        <end position="192"/>
    </location>
</feature>
<dbReference type="Pfam" id="PF17254">
    <property type="entry name" value="DUF5321"/>
    <property type="match status" value="2"/>
</dbReference>
<gene>
    <name evidence="2" type="ORF">GJ744_004030</name>
</gene>
<sequence length="201" mass="23283">MHRHASSYLNALRCTIESRTIQLSVRTGSFLQSRSVSSNARTLPKVAQPSIWQSLVPRTLRNRSETASESNQKRAIRIIQLQTEFNTFMRRAELKIGKLREVIEALQKGEEIDVEKVLGTGDEIQEREWEEALKEIENEDRMWQTNKQKRKEDRARAREEAAREATKDTASPVNDAIEQHAKAKDEAQEGRERRPRPPGFY</sequence>
<comment type="caution">
    <text evidence="2">The sequence shown here is derived from an EMBL/GenBank/DDBJ whole genome shotgun (WGS) entry which is preliminary data.</text>
</comment>
<feature type="region of interest" description="Disordered" evidence="1">
    <location>
        <begin position="137"/>
        <end position="201"/>
    </location>
</feature>
<dbReference type="AlphaFoldDB" id="A0A8H7A9U7"/>
<evidence type="ECO:0000313" key="2">
    <source>
        <dbReference type="EMBL" id="KAF7503272.1"/>
    </source>
</evidence>
<dbReference type="OrthoDB" id="2253354at2759"/>
<evidence type="ECO:0000313" key="3">
    <source>
        <dbReference type="Proteomes" id="UP000606974"/>
    </source>
</evidence>
<dbReference type="Proteomes" id="UP000606974">
    <property type="component" value="Unassembled WGS sequence"/>
</dbReference>
<keyword evidence="3" id="KW-1185">Reference proteome</keyword>
<dbReference type="InterPro" id="IPR035213">
    <property type="entry name" value="DUF5321"/>
</dbReference>
<proteinExistence type="predicted"/>
<name>A0A8H7A9U7_9EURO</name>
<reference evidence="2" key="1">
    <citation type="submission" date="2020-02" db="EMBL/GenBank/DDBJ databases">
        <authorList>
            <person name="Palmer J.M."/>
        </authorList>
    </citation>
    <scope>NUCLEOTIDE SEQUENCE</scope>
    <source>
        <strain evidence="2">EPUS1.4</strain>
        <tissue evidence="2">Thallus</tissue>
    </source>
</reference>
<accession>A0A8H7A9U7</accession>
<feature type="compositionally biased region" description="Basic and acidic residues" evidence="1">
    <location>
        <begin position="150"/>
        <end position="167"/>
    </location>
</feature>
<evidence type="ECO:0000256" key="1">
    <source>
        <dbReference type="SAM" id="MobiDB-lite"/>
    </source>
</evidence>